<feature type="transmembrane region" description="Helical" evidence="2">
    <location>
        <begin position="170"/>
        <end position="188"/>
    </location>
</feature>
<evidence type="ECO:0000256" key="1">
    <source>
        <dbReference type="SAM" id="MobiDB-lite"/>
    </source>
</evidence>
<dbReference type="AlphaFoldDB" id="A0A0C9VWY3"/>
<proteinExistence type="predicted"/>
<dbReference type="Pfam" id="PF20151">
    <property type="entry name" value="DUF6533"/>
    <property type="match status" value="1"/>
</dbReference>
<dbReference type="EMBL" id="KN839854">
    <property type="protein sequence ID" value="KIJ62680.1"/>
    <property type="molecule type" value="Genomic_DNA"/>
</dbReference>
<evidence type="ECO:0000313" key="4">
    <source>
        <dbReference type="EMBL" id="KIJ62680.1"/>
    </source>
</evidence>
<evidence type="ECO:0000256" key="2">
    <source>
        <dbReference type="SAM" id="Phobius"/>
    </source>
</evidence>
<sequence>MTQESSIQDVMNDALDTRDTIVVAFAGFTVLIWDHFITFGDEVELIWKGDKGLLVYLFLLNRYLTPLGFIVNLVAYTLPSWGIEVSISCEHFVRYEGAMTSIGIEIVGLMMLLRVRAMYTHQRMIIWSVVLLFLIWVGVTAWLLTHGEAVQHASGVHSCSMIFDMSLSKIASASAWLPLLYDTVVFALTLNKTTPSIRNKQAGHVVRTLFADGILYYSIICAVNLVLTIMIVRAPEDVKNITAQLGLLLTPHQVAMMSRITLNLRKQALYGPSPTGSSTDTVYPFSRDWTHSERTRARSGSAATARSQFSRARAGSIQSNFPCLDSLSFSGNPALYPQRLTLSTIHSANLTPRAISPVTVSPTSEELPWEDPESKENGSCREIEAV</sequence>
<feature type="transmembrane region" description="Helical" evidence="2">
    <location>
        <begin position="53"/>
        <end position="75"/>
    </location>
</feature>
<gene>
    <name evidence="4" type="ORF">HYDPIDRAFT_157576</name>
</gene>
<feature type="transmembrane region" description="Helical" evidence="2">
    <location>
        <begin position="209"/>
        <end position="232"/>
    </location>
</feature>
<feature type="transmembrane region" description="Helical" evidence="2">
    <location>
        <begin position="125"/>
        <end position="144"/>
    </location>
</feature>
<feature type="domain" description="DUF6533" evidence="3">
    <location>
        <begin position="23"/>
        <end position="67"/>
    </location>
</feature>
<keyword evidence="2" id="KW-0812">Transmembrane</keyword>
<keyword evidence="5" id="KW-1185">Reference proteome</keyword>
<protein>
    <recommendedName>
        <fullName evidence="3">DUF6533 domain-containing protein</fullName>
    </recommendedName>
</protein>
<feature type="region of interest" description="Disordered" evidence="1">
    <location>
        <begin position="356"/>
        <end position="386"/>
    </location>
</feature>
<dbReference type="Proteomes" id="UP000053820">
    <property type="component" value="Unassembled WGS sequence"/>
</dbReference>
<feature type="transmembrane region" description="Helical" evidence="2">
    <location>
        <begin position="20"/>
        <end position="41"/>
    </location>
</feature>
<dbReference type="InterPro" id="IPR045340">
    <property type="entry name" value="DUF6533"/>
</dbReference>
<dbReference type="OrthoDB" id="3354157at2759"/>
<reference evidence="4 5" key="1">
    <citation type="submission" date="2014-04" db="EMBL/GenBank/DDBJ databases">
        <title>Evolutionary Origins and Diversification of the Mycorrhizal Mutualists.</title>
        <authorList>
            <consortium name="DOE Joint Genome Institute"/>
            <consortium name="Mycorrhizal Genomics Consortium"/>
            <person name="Kohler A."/>
            <person name="Kuo A."/>
            <person name="Nagy L.G."/>
            <person name="Floudas D."/>
            <person name="Copeland A."/>
            <person name="Barry K.W."/>
            <person name="Cichocki N."/>
            <person name="Veneault-Fourrey C."/>
            <person name="LaButti K."/>
            <person name="Lindquist E.A."/>
            <person name="Lipzen A."/>
            <person name="Lundell T."/>
            <person name="Morin E."/>
            <person name="Murat C."/>
            <person name="Riley R."/>
            <person name="Ohm R."/>
            <person name="Sun H."/>
            <person name="Tunlid A."/>
            <person name="Henrissat B."/>
            <person name="Grigoriev I.V."/>
            <person name="Hibbett D.S."/>
            <person name="Martin F."/>
        </authorList>
    </citation>
    <scope>NUCLEOTIDE SEQUENCE [LARGE SCALE GENOMIC DNA]</scope>
    <source>
        <strain evidence="4 5">MD-312</strain>
    </source>
</reference>
<dbReference type="HOGENOM" id="CLU_035509_2_0_1"/>
<evidence type="ECO:0000259" key="3">
    <source>
        <dbReference type="Pfam" id="PF20151"/>
    </source>
</evidence>
<name>A0A0C9VWY3_9AGAM</name>
<keyword evidence="2" id="KW-0472">Membrane</keyword>
<evidence type="ECO:0000313" key="5">
    <source>
        <dbReference type="Proteomes" id="UP000053820"/>
    </source>
</evidence>
<keyword evidence="2" id="KW-1133">Transmembrane helix</keyword>
<organism evidence="4 5">
    <name type="scientific">Hydnomerulius pinastri MD-312</name>
    <dbReference type="NCBI Taxonomy" id="994086"/>
    <lineage>
        <taxon>Eukaryota</taxon>
        <taxon>Fungi</taxon>
        <taxon>Dikarya</taxon>
        <taxon>Basidiomycota</taxon>
        <taxon>Agaricomycotina</taxon>
        <taxon>Agaricomycetes</taxon>
        <taxon>Agaricomycetidae</taxon>
        <taxon>Boletales</taxon>
        <taxon>Boletales incertae sedis</taxon>
        <taxon>Leucogyrophana</taxon>
    </lineage>
</organism>
<accession>A0A0C9VWY3</accession>
<feature type="compositionally biased region" description="Basic and acidic residues" evidence="1">
    <location>
        <begin position="372"/>
        <end position="386"/>
    </location>
</feature>